<organism evidence="1 2">
    <name type="scientific">Metabacillus litoralis</name>
    <dbReference type="NCBI Taxonomy" id="152268"/>
    <lineage>
        <taxon>Bacteria</taxon>
        <taxon>Bacillati</taxon>
        <taxon>Bacillota</taxon>
        <taxon>Bacilli</taxon>
        <taxon>Bacillales</taxon>
        <taxon>Bacillaceae</taxon>
        <taxon>Metabacillus</taxon>
    </lineage>
</organism>
<reference evidence="2" key="1">
    <citation type="submission" date="2016-04" db="EMBL/GenBank/DDBJ databases">
        <authorList>
            <person name="Lyu Z."/>
            <person name="Lyu W."/>
        </authorList>
    </citation>
    <scope>NUCLEOTIDE SEQUENCE [LARGE SCALE GENOMIC DNA]</scope>
    <source>
        <strain evidence="2">C44</strain>
    </source>
</reference>
<proteinExistence type="predicted"/>
<sequence>MKAKFEFSYQKVIDLDLKGNPVNETFEVLITGTIFEEDERKHVSYGLLSDQAGFEHTKSNIETFKIDDPLVILPILAEQTKEQVEWVKLIFKNGYYIAFDQRIEVTEETKKQFIEKYYDIF</sequence>
<dbReference type="Proteomes" id="UP000078534">
    <property type="component" value="Unassembled WGS sequence"/>
</dbReference>
<dbReference type="EMBL" id="LWSG01000023">
    <property type="protein sequence ID" value="OAS85108.1"/>
    <property type="molecule type" value="Genomic_DNA"/>
</dbReference>
<comment type="caution">
    <text evidence="1">The sequence shown here is derived from an EMBL/GenBank/DDBJ whole genome shotgun (WGS) entry which is preliminary data.</text>
</comment>
<dbReference type="AlphaFoldDB" id="A0A179SV01"/>
<dbReference type="RefSeq" id="WP_066334984.1">
    <property type="nucleotide sequence ID" value="NZ_LWSG01000023.1"/>
</dbReference>
<protein>
    <submittedName>
        <fullName evidence="1">Uncharacterized protein</fullName>
    </submittedName>
</protein>
<evidence type="ECO:0000313" key="1">
    <source>
        <dbReference type="EMBL" id="OAS85108.1"/>
    </source>
</evidence>
<gene>
    <name evidence="1" type="ORF">A6K24_06245</name>
</gene>
<evidence type="ECO:0000313" key="2">
    <source>
        <dbReference type="Proteomes" id="UP000078534"/>
    </source>
</evidence>
<accession>A0A179SV01</accession>
<keyword evidence="2" id="KW-1185">Reference proteome</keyword>
<dbReference type="STRING" id="152268.A6K24_06245"/>
<name>A0A179SV01_9BACI</name>